<comment type="caution">
    <text evidence="1">The sequence shown here is derived from an EMBL/GenBank/DDBJ whole genome shotgun (WGS) entry which is preliminary data.</text>
</comment>
<sequence length="127" mass="14031">MLTSSITRTSFCFHTHFLASEKSGGCLSGSAGYLAYRQNASRATDLCRCTPRGTRDLKKMWLASRRKDPFQGLDNPGLARTAWAADVLEMLTRRFGICRVSVQEPAHQLKSPHLQRVEGFLRGGGAS</sequence>
<gene>
    <name evidence="1" type="ORF">IM811_005924</name>
</gene>
<accession>A0A8H7N0S7</accession>
<proteinExistence type="predicted"/>
<dbReference type="EMBL" id="JADCTT010000016">
    <property type="protein sequence ID" value="KAF9743584.1"/>
    <property type="molecule type" value="Genomic_DNA"/>
</dbReference>
<evidence type="ECO:0000313" key="1">
    <source>
        <dbReference type="EMBL" id="KAF9743584.1"/>
    </source>
</evidence>
<name>A0A8H7N0S7_BIOOC</name>
<dbReference type="Proteomes" id="UP000616885">
    <property type="component" value="Unassembled WGS sequence"/>
</dbReference>
<dbReference type="AlphaFoldDB" id="A0A8H7N0S7"/>
<reference evidence="1" key="1">
    <citation type="submission" date="2020-10" db="EMBL/GenBank/DDBJ databases">
        <title>High-Quality Genome Resource of Clonostachys rosea strain S41 by Oxford Nanopore Long-Read Sequencing.</title>
        <authorList>
            <person name="Wang H."/>
        </authorList>
    </citation>
    <scope>NUCLEOTIDE SEQUENCE</scope>
    <source>
        <strain evidence="1">S41</strain>
    </source>
</reference>
<evidence type="ECO:0000313" key="2">
    <source>
        <dbReference type="Proteomes" id="UP000616885"/>
    </source>
</evidence>
<protein>
    <submittedName>
        <fullName evidence="1">Uncharacterized protein</fullName>
    </submittedName>
</protein>
<organism evidence="1 2">
    <name type="scientific">Bionectria ochroleuca</name>
    <name type="common">Gliocladium roseum</name>
    <dbReference type="NCBI Taxonomy" id="29856"/>
    <lineage>
        <taxon>Eukaryota</taxon>
        <taxon>Fungi</taxon>
        <taxon>Dikarya</taxon>
        <taxon>Ascomycota</taxon>
        <taxon>Pezizomycotina</taxon>
        <taxon>Sordariomycetes</taxon>
        <taxon>Hypocreomycetidae</taxon>
        <taxon>Hypocreales</taxon>
        <taxon>Bionectriaceae</taxon>
        <taxon>Clonostachys</taxon>
    </lineage>
</organism>